<gene>
    <name evidence="1" type="ORF">DN820_02525</name>
</gene>
<organism evidence="1 2">
    <name type="scientific">Stutzerimonas nosocomialis</name>
    <dbReference type="NCBI Taxonomy" id="1056496"/>
    <lineage>
        <taxon>Bacteria</taxon>
        <taxon>Pseudomonadati</taxon>
        <taxon>Pseudomonadota</taxon>
        <taxon>Gammaproteobacteria</taxon>
        <taxon>Pseudomonadales</taxon>
        <taxon>Pseudomonadaceae</taxon>
        <taxon>Stutzerimonas</taxon>
    </lineage>
</organism>
<dbReference type="GO" id="GO:0005886">
    <property type="term" value="C:plasma membrane"/>
    <property type="evidence" value="ECO:0007669"/>
    <property type="project" value="TreeGrafter"/>
</dbReference>
<keyword evidence="2" id="KW-1185">Reference proteome</keyword>
<dbReference type="Proteomes" id="UP000306753">
    <property type="component" value="Unassembled WGS sequence"/>
</dbReference>
<accession>A0A5R9R506</accession>
<dbReference type="InterPro" id="IPR008023">
    <property type="entry name" value="DUF748"/>
</dbReference>
<dbReference type="InterPro" id="IPR052894">
    <property type="entry name" value="AsmA-related"/>
</dbReference>
<dbReference type="EMBL" id="QLAG01000002">
    <property type="protein sequence ID" value="TLX65205.1"/>
    <property type="molecule type" value="Genomic_DNA"/>
</dbReference>
<dbReference type="OrthoDB" id="9771783at2"/>
<dbReference type="Pfam" id="PF05359">
    <property type="entry name" value="DUF748"/>
    <property type="match status" value="1"/>
</dbReference>
<sequence length="357" mass="40374">MKNSARIPLITLLVIALLLLALHLALPYLVRNLLNDKMADMGDYRGHVEDVDLAWWRGAYQINDLVISKADDSVQVPLLRVPVIDLAVSWRALWEERAIVAVVRLQEPELNFVDGETESEKQTGEGVDWRDTLQEMLLVRLDEVRIENGKLAFRNFSSDPQVNLYADQVNLTINNLTNERDAEGTRDASLNGTARFLDHAPLEVEAYFDPLVRMEDFDFRLRVTGTDLTRLNDFASAYGRFDFRGGTGDLVVEVEARKGQLDGYIKPLLRNVDVFDWEQDVQNDDKGFLRGLWEAVVGGGQNVLQNQEKDQFATRIEVSGSLDDTDVSPLQAFFAILRNAFVEAFAPRFERALGEDG</sequence>
<dbReference type="RefSeq" id="WP_138408709.1">
    <property type="nucleotide sequence ID" value="NZ_QLAE01000017.1"/>
</dbReference>
<comment type="caution">
    <text evidence="1">The sequence shown here is derived from an EMBL/GenBank/DDBJ whole genome shotgun (WGS) entry which is preliminary data.</text>
</comment>
<protein>
    <recommendedName>
        <fullName evidence="3">DUF748 domain-containing protein</fullName>
    </recommendedName>
</protein>
<dbReference type="PANTHER" id="PTHR30441:SF4">
    <property type="entry name" value="PROTEIN ASMA"/>
    <property type="match status" value="1"/>
</dbReference>
<evidence type="ECO:0000313" key="1">
    <source>
        <dbReference type="EMBL" id="TLX65205.1"/>
    </source>
</evidence>
<name>A0A5R9R506_9GAMM</name>
<dbReference type="GO" id="GO:0090313">
    <property type="term" value="P:regulation of protein targeting to membrane"/>
    <property type="evidence" value="ECO:0007669"/>
    <property type="project" value="TreeGrafter"/>
</dbReference>
<reference evidence="1 2" key="1">
    <citation type="journal article" date="2017" name="Eur. J. Clin. Microbiol. Infect. Dis.">
        <title>Uncommonly isolated clinical Pseudomonas: identification and phylogenetic assignation.</title>
        <authorList>
            <person name="Mulet M."/>
            <person name="Gomila M."/>
            <person name="Ramirez A."/>
            <person name="Cardew S."/>
            <person name="Moore E.R."/>
            <person name="Lalucat J."/>
            <person name="Garcia-Valdes E."/>
        </authorList>
    </citation>
    <scope>NUCLEOTIDE SEQUENCE [LARGE SCALE GENOMIC DNA]</scope>
    <source>
        <strain evidence="1 2">SD129</strain>
    </source>
</reference>
<dbReference type="PANTHER" id="PTHR30441">
    <property type="entry name" value="DUF748 DOMAIN-CONTAINING PROTEIN"/>
    <property type="match status" value="1"/>
</dbReference>
<dbReference type="AlphaFoldDB" id="A0A5R9R506"/>
<evidence type="ECO:0000313" key="2">
    <source>
        <dbReference type="Proteomes" id="UP000306753"/>
    </source>
</evidence>
<proteinExistence type="predicted"/>
<evidence type="ECO:0008006" key="3">
    <source>
        <dbReference type="Google" id="ProtNLM"/>
    </source>
</evidence>